<keyword evidence="1" id="KW-0813">Transport</keyword>
<dbReference type="Proteomes" id="UP000318081">
    <property type="component" value="Chromosome"/>
</dbReference>
<dbReference type="PANTHER" id="PTHR30097">
    <property type="entry name" value="CATION EFFLUX SYSTEM PROTEIN CUSB"/>
    <property type="match status" value="1"/>
</dbReference>
<gene>
    <name evidence="3" type="ORF">TBK1r_43040</name>
</gene>
<evidence type="ECO:0000256" key="1">
    <source>
        <dbReference type="ARBA" id="ARBA00022448"/>
    </source>
</evidence>
<dbReference type="RefSeq" id="WP_145214800.1">
    <property type="nucleotide sequence ID" value="NZ_CP036432.1"/>
</dbReference>
<protein>
    <recommendedName>
        <fullName evidence="5">HlyD family secretion protein</fullName>
    </recommendedName>
</protein>
<name>A0ABX5XV89_9BACT</name>
<keyword evidence="4" id="KW-1185">Reference proteome</keyword>
<reference evidence="3 4" key="1">
    <citation type="submission" date="2019-02" db="EMBL/GenBank/DDBJ databases">
        <title>Deep-cultivation of Planctomycetes and their phenomic and genomic characterization uncovers novel biology.</title>
        <authorList>
            <person name="Wiegand S."/>
            <person name="Jogler M."/>
            <person name="Boedeker C."/>
            <person name="Pinto D."/>
            <person name="Vollmers J."/>
            <person name="Rivas-Marin E."/>
            <person name="Kohn T."/>
            <person name="Peeters S.H."/>
            <person name="Heuer A."/>
            <person name="Rast P."/>
            <person name="Oberbeckmann S."/>
            <person name="Bunk B."/>
            <person name="Jeske O."/>
            <person name="Meyerdierks A."/>
            <person name="Storesund J.E."/>
            <person name="Kallscheuer N."/>
            <person name="Luecker S."/>
            <person name="Lage O.M."/>
            <person name="Pohl T."/>
            <person name="Merkel B.J."/>
            <person name="Hornburger P."/>
            <person name="Mueller R.-W."/>
            <person name="Bruemmer F."/>
            <person name="Labrenz M."/>
            <person name="Spormann A.M."/>
            <person name="Op den Camp H."/>
            <person name="Overmann J."/>
            <person name="Amann R."/>
            <person name="Jetten M.S.M."/>
            <person name="Mascher T."/>
            <person name="Medema M.H."/>
            <person name="Devos D.P."/>
            <person name="Kaster A.-K."/>
            <person name="Ovreas L."/>
            <person name="Rohde M."/>
            <person name="Galperin M.Y."/>
            <person name="Jogler C."/>
        </authorList>
    </citation>
    <scope>NUCLEOTIDE SEQUENCE [LARGE SCALE GENOMIC DNA]</scope>
    <source>
        <strain evidence="3 4">TBK1r</strain>
    </source>
</reference>
<sequence length="511" mass="55685">MSKIKAFFARLAGPVLTIAAILVAIVAGGFAFTEYPQKLGLVAASEEAGHEGHDHSDGGHDDHSGHDHGGGGHEGHDHDGHDELNSIELSAQARANLRLSTQTVSVGRFNEYIEVPASVSDWPGRTHVAITSPLTGVINAINISRGELVQSGRPLFTLRLTHQDLVDTQERFLTSLGQLDVEQREIQRLASISGTGAIAGKTKLAREYERDKLTAALMAAKQSMLLHGLTDDQIDRIEKTRELIREVTVYAPTLHADRSLHHDSLHAPSSEGLTSASVGDMRFASMQPPPIHPEHIDAEFLVTNLEVSRGESVQAGQHLGRLSDYSQILIEGEAYQRDGEALQKAANSGAMLQAVFETQQGPPHIIDNLKIVYIGNEVNRESRSLPFFVSLTNEVERTEEIEGQRFVSWRYKPGQRLQLRVPFAGFDNAIVVSKDAVAEEGPERFVFVENNDHFDRVAVQVLAADSINVAIKNDGQVWPGQSIAVSGAHQLQMALKNKSGGAIDPHAGHNH</sequence>
<feature type="region of interest" description="Disordered" evidence="2">
    <location>
        <begin position="46"/>
        <end position="82"/>
    </location>
</feature>
<proteinExistence type="predicted"/>
<feature type="compositionally biased region" description="Basic and acidic residues" evidence="2">
    <location>
        <begin position="47"/>
        <end position="82"/>
    </location>
</feature>
<dbReference type="PANTHER" id="PTHR30097:SF4">
    <property type="entry name" value="SLR6042 PROTEIN"/>
    <property type="match status" value="1"/>
</dbReference>
<organism evidence="3 4">
    <name type="scientific">Stieleria magnilauensis</name>
    <dbReference type="NCBI Taxonomy" id="2527963"/>
    <lineage>
        <taxon>Bacteria</taxon>
        <taxon>Pseudomonadati</taxon>
        <taxon>Planctomycetota</taxon>
        <taxon>Planctomycetia</taxon>
        <taxon>Pirellulales</taxon>
        <taxon>Pirellulaceae</taxon>
        <taxon>Stieleria</taxon>
    </lineage>
</organism>
<dbReference type="Gene3D" id="1.10.287.470">
    <property type="entry name" value="Helix hairpin bin"/>
    <property type="match status" value="1"/>
</dbReference>
<evidence type="ECO:0008006" key="5">
    <source>
        <dbReference type="Google" id="ProtNLM"/>
    </source>
</evidence>
<dbReference type="Gene3D" id="2.40.50.100">
    <property type="match status" value="1"/>
</dbReference>
<dbReference type="InterPro" id="IPR051909">
    <property type="entry name" value="MFP_Cation_Efflux"/>
</dbReference>
<evidence type="ECO:0000256" key="2">
    <source>
        <dbReference type="SAM" id="MobiDB-lite"/>
    </source>
</evidence>
<evidence type="ECO:0000313" key="3">
    <source>
        <dbReference type="EMBL" id="QDV85325.1"/>
    </source>
</evidence>
<accession>A0ABX5XV89</accession>
<dbReference type="EMBL" id="CP036432">
    <property type="protein sequence ID" value="QDV85325.1"/>
    <property type="molecule type" value="Genomic_DNA"/>
</dbReference>
<dbReference type="Gene3D" id="2.40.420.20">
    <property type="match status" value="1"/>
</dbReference>
<evidence type="ECO:0000313" key="4">
    <source>
        <dbReference type="Proteomes" id="UP000318081"/>
    </source>
</evidence>